<proteinExistence type="predicted"/>
<dbReference type="AlphaFoldDB" id="A0A010QAU4"/>
<evidence type="ECO:0000313" key="2">
    <source>
        <dbReference type="Proteomes" id="UP000020467"/>
    </source>
</evidence>
<protein>
    <recommendedName>
        <fullName evidence="3">Ankyrin repeat protein</fullName>
    </recommendedName>
</protein>
<dbReference type="EMBL" id="JARH01001039">
    <property type="protein sequence ID" value="EXF73845.1"/>
    <property type="molecule type" value="Genomic_DNA"/>
</dbReference>
<sequence length="116" mass="12455">MAGSAEITQLLLRQIAEANASADSFGNVAGGHWYSSSPKDGPTALHIAVSTNCGAETLSIIDKRGVTDEESSTEEVDVTNEEDFTDEKVVTHKEEVISEEKVIGEEEVTDEEEANN</sequence>
<gene>
    <name evidence="1" type="ORF">CFIO01_12942</name>
</gene>
<comment type="caution">
    <text evidence="1">The sequence shown here is derived from an EMBL/GenBank/DDBJ whole genome shotgun (WGS) entry which is preliminary data.</text>
</comment>
<dbReference type="KEGG" id="cfj:CFIO01_12942"/>
<dbReference type="HOGENOM" id="CLU_2096698_0_0_1"/>
<evidence type="ECO:0000313" key="1">
    <source>
        <dbReference type="EMBL" id="EXF73845.1"/>
    </source>
</evidence>
<accession>A0A010QAU4</accession>
<evidence type="ECO:0008006" key="3">
    <source>
        <dbReference type="Google" id="ProtNLM"/>
    </source>
</evidence>
<organism evidence="1 2">
    <name type="scientific">Colletotrichum fioriniae PJ7</name>
    <dbReference type="NCBI Taxonomy" id="1445577"/>
    <lineage>
        <taxon>Eukaryota</taxon>
        <taxon>Fungi</taxon>
        <taxon>Dikarya</taxon>
        <taxon>Ascomycota</taxon>
        <taxon>Pezizomycotina</taxon>
        <taxon>Sordariomycetes</taxon>
        <taxon>Hypocreomycetidae</taxon>
        <taxon>Glomerellales</taxon>
        <taxon>Glomerellaceae</taxon>
        <taxon>Colletotrichum</taxon>
        <taxon>Colletotrichum acutatum species complex</taxon>
    </lineage>
</organism>
<dbReference type="OrthoDB" id="5152444at2759"/>
<name>A0A010QAU4_9PEZI</name>
<reference evidence="1 2" key="1">
    <citation type="submission" date="2014-02" db="EMBL/GenBank/DDBJ databases">
        <title>The genome sequence of Colletotrichum fioriniae PJ7.</title>
        <authorList>
            <person name="Baroncelli R."/>
            <person name="Thon M.R."/>
        </authorList>
    </citation>
    <scope>NUCLEOTIDE SEQUENCE [LARGE SCALE GENOMIC DNA]</scope>
    <source>
        <strain evidence="1 2">PJ7</strain>
    </source>
</reference>
<keyword evidence="2" id="KW-1185">Reference proteome</keyword>
<dbReference type="Proteomes" id="UP000020467">
    <property type="component" value="Unassembled WGS sequence"/>
</dbReference>